<reference evidence="2" key="1">
    <citation type="submission" date="2017-01" db="EMBL/GenBank/DDBJ databases">
        <title>Comparative genomics of anhydrobiosis in the tardigrade Hypsibius dujardini.</title>
        <authorList>
            <person name="Yoshida Y."/>
            <person name="Koutsovoulos G."/>
            <person name="Laetsch D."/>
            <person name="Stevens L."/>
            <person name="Kumar S."/>
            <person name="Horikawa D."/>
            <person name="Ishino K."/>
            <person name="Komine S."/>
            <person name="Tomita M."/>
            <person name="Blaxter M."/>
            <person name="Arakawa K."/>
        </authorList>
    </citation>
    <scope>NUCLEOTIDE SEQUENCE [LARGE SCALE GENOMIC DNA]</scope>
    <source>
        <strain evidence="2">Z151</strain>
    </source>
</reference>
<dbReference type="EMBL" id="MTYJ01000202">
    <property type="protein sequence ID" value="OWA50769.1"/>
    <property type="molecule type" value="Genomic_DNA"/>
</dbReference>
<evidence type="ECO:0000313" key="1">
    <source>
        <dbReference type="EMBL" id="OWA50769.1"/>
    </source>
</evidence>
<comment type="caution">
    <text evidence="1">The sequence shown here is derived from an EMBL/GenBank/DDBJ whole genome shotgun (WGS) entry which is preliminary data.</text>
</comment>
<dbReference type="Proteomes" id="UP000192578">
    <property type="component" value="Unassembled WGS sequence"/>
</dbReference>
<gene>
    <name evidence="1" type="ORF">BV898_15275</name>
</gene>
<accession>A0A9X6NJY9</accession>
<proteinExistence type="predicted"/>
<name>A0A9X6NJY9_HYPEX</name>
<dbReference type="OrthoDB" id="10470959at2759"/>
<keyword evidence="2" id="KW-1185">Reference proteome</keyword>
<dbReference type="AlphaFoldDB" id="A0A9X6NJY9"/>
<organism evidence="1 2">
    <name type="scientific">Hypsibius exemplaris</name>
    <name type="common">Freshwater tardigrade</name>
    <dbReference type="NCBI Taxonomy" id="2072580"/>
    <lineage>
        <taxon>Eukaryota</taxon>
        <taxon>Metazoa</taxon>
        <taxon>Ecdysozoa</taxon>
        <taxon>Tardigrada</taxon>
        <taxon>Eutardigrada</taxon>
        <taxon>Parachela</taxon>
        <taxon>Hypsibioidea</taxon>
        <taxon>Hypsibiidae</taxon>
        <taxon>Hypsibius</taxon>
    </lineage>
</organism>
<protein>
    <submittedName>
        <fullName evidence="1">Uncharacterized protein</fullName>
    </submittedName>
</protein>
<evidence type="ECO:0000313" key="2">
    <source>
        <dbReference type="Proteomes" id="UP000192578"/>
    </source>
</evidence>
<sequence>MDSVYRVPTHKASKATFTPEDITMAGLISAHPKTVSPLGAKEVDVIHPPGDKEGFTILLTIQANGGKFPAVIVFKGAKKTDRLSDQILKLLILPGNVIV</sequence>